<dbReference type="EMBL" id="BSFP01000039">
    <property type="protein sequence ID" value="GLL03971.1"/>
    <property type="molecule type" value="Genomic_DNA"/>
</dbReference>
<reference evidence="1" key="1">
    <citation type="journal article" date="2014" name="Int. J. Syst. Evol. Microbiol.">
        <title>Complete genome sequence of Corynebacterium casei LMG S-19264T (=DSM 44701T), isolated from a smear-ripened cheese.</title>
        <authorList>
            <consortium name="US DOE Joint Genome Institute (JGI-PGF)"/>
            <person name="Walter F."/>
            <person name="Albersmeier A."/>
            <person name="Kalinowski J."/>
            <person name="Ruckert C."/>
        </authorList>
    </citation>
    <scope>NUCLEOTIDE SEQUENCE</scope>
    <source>
        <strain evidence="1">VKM Ac-1321</strain>
    </source>
</reference>
<dbReference type="RefSeq" id="WP_261960404.1">
    <property type="nucleotide sequence ID" value="NZ_BAAAXA010000001.1"/>
</dbReference>
<dbReference type="AlphaFoldDB" id="A0A9W6NP71"/>
<accession>A0A9W6NP71</accession>
<keyword evidence="2" id="KW-1185">Reference proteome</keyword>
<name>A0A9W6NP71_9ACTN</name>
<protein>
    <submittedName>
        <fullName evidence="1">Uncharacterized protein</fullName>
    </submittedName>
</protein>
<sequence length="94" mass="10596">MALIVFVVLIVLAAGAEALLPRRNRPRPEPADRHHGPDEDFSFALRSGLAPIRGYAEILGDRVHGDEDRRMIRAIEHHADRLTVLADRLRTERA</sequence>
<dbReference type="Proteomes" id="UP001143480">
    <property type="component" value="Unassembled WGS sequence"/>
</dbReference>
<comment type="caution">
    <text evidence="1">The sequence shown here is derived from an EMBL/GenBank/DDBJ whole genome shotgun (WGS) entry which is preliminary data.</text>
</comment>
<reference evidence="1" key="2">
    <citation type="submission" date="2023-01" db="EMBL/GenBank/DDBJ databases">
        <authorList>
            <person name="Sun Q."/>
            <person name="Evtushenko L."/>
        </authorList>
    </citation>
    <scope>NUCLEOTIDE SEQUENCE</scope>
    <source>
        <strain evidence="1">VKM Ac-1321</strain>
    </source>
</reference>
<evidence type="ECO:0000313" key="1">
    <source>
        <dbReference type="EMBL" id="GLL03971.1"/>
    </source>
</evidence>
<gene>
    <name evidence="1" type="ORF">GCM10017581_057170</name>
</gene>
<proteinExistence type="predicted"/>
<evidence type="ECO:0000313" key="2">
    <source>
        <dbReference type="Proteomes" id="UP001143480"/>
    </source>
</evidence>
<organism evidence="1 2">
    <name type="scientific">Dactylosporangium matsuzakiense</name>
    <dbReference type="NCBI Taxonomy" id="53360"/>
    <lineage>
        <taxon>Bacteria</taxon>
        <taxon>Bacillati</taxon>
        <taxon>Actinomycetota</taxon>
        <taxon>Actinomycetes</taxon>
        <taxon>Micromonosporales</taxon>
        <taxon>Micromonosporaceae</taxon>
        <taxon>Dactylosporangium</taxon>
    </lineage>
</organism>